<dbReference type="OrthoDB" id="2795673at2759"/>
<name>A0A0C9SKA8_PLICR</name>
<organism evidence="1 2">
    <name type="scientific">Plicaturopsis crispa FD-325 SS-3</name>
    <dbReference type="NCBI Taxonomy" id="944288"/>
    <lineage>
        <taxon>Eukaryota</taxon>
        <taxon>Fungi</taxon>
        <taxon>Dikarya</taxon>
        <taxon>Basidiomycota</taxon>
        <taxon>Agaricomycotina</taxon>
        <taxon>Agaricomycetes</taxon>
        <taxon>Agaricomycetidae</taxon>
        <taxon>Amylocorticiales</taxon>
        <taxon>Amylocorticiaceae</taxon>
        <taxon>Plicatura</taxon>
        <taxon>Plicaturopsis crispa</taxon>
    </lineage>
</organism>
<dbReference type="Proteomes" id="UP000053263">
    <property type="component" value="Unassembled WGS sequence"/>
</dbReference>
<gene>
    <name evidence="1" type="ORF">PLICRDRAFT_47297</name>
</gene>
<dbReference type="EMBL" id="KN832578">
    <property type="protein sequence ID" value="KII83411.1"/>
    <property type="molecule type" value="Genomic_DNA"/>
</dbReference>
<evidence type="ECO:0000313" key="1">
    <source>
        <dbReference type="EMBL" id="KII83411.1"/>
    </source>
</evidence>
<evidence type="ECO:0008006" key="3">
    <source>
        <dbReference type="Google" id="ProtNLM"/>
    </source>
</evidence>
<keyword evidence="2" id="KW-1185">Reference proteome</keyword>
<dbReference type="AlphaFoldDB" id="A0A0C9SKA8"/>
<protein>
    <recommendedName>
        <fullName evidence="3">F-box domain-containing protein</fullName>
    </recommendedName>
</protein>
<proteinExistence type="predicted"/>
<evidence type="ECO:0000313" key="2">
    <source>
        <dbReference type="Proteomes" id="UP000053263"/>
    </source>
</evidence>
<dbReference type="HOGENOM" id="CLU_051720_1_0_1"/>
<accession>A0A0C9SKA8</accession>
<sequence length="321" mass="34913">MPDFVANRNQTAAYSQLPPELILKIFDIAAASSKSTALALCLVSSWACNLARRRLLDTVTISTKLQMEALLCAVEGPRGDLAAVRHLWLAHNERHDCIIARLPNLADLALTPYSLYHSLWETESPTTPPIPSIAAPDNALRLTVIPSASDGYALTRLLTGANAAQSKLNRAGRNATHLSYALFRKDAYIAMLLRTTVLRVLPTFPHLTHLAVAWPGSRTPLPREALDAFCENALIAVPALRALVVVMSAEARAEYAAEDTAFPSSLCEQCPHVYVVEESQGEPVDMWLEEVRGGDSVWERAARSGATVRIVCALSPLLTAE</sequence>
<reference evidence="1 2" key="1">
    <citation type="submission" date="2014-06" db="EMBL/GenBank/DDBJ databases">
        <title>Evolutionary Origins and Diversification of the Mycorrhizal Mutualists.</title>
        <authorList>
            <consortium name="DOE Joint Genome Institute"/>
            <consortium name="Mycorrhizal Genomics Consortium"/>
            <person name="Kohler A."/>
            <person name="Kuo A."/>
            <person name="Nagy L.G."/>
            <person name="Floudas D."/>
            <person name="Copeland A."/>
            <person name="Barry K.W."/>
            <person name="Cichocki N."/>
            <person name="Veneault-Fourrey C."/>
            <person name="LaButti K."/>
            <person name="Lindquist E.A."/>
            <person name="Lipzen A."/>
            <person name="Lundell T."/>
            <person name="Morin E."/>
            <person name="Murat C."/>
            <person name="Riley R."/>
            <person name="Ohm R."/>
            <person name="Sun H."/>
            <person name="Tunlid A."/>
            <person name="Henrissat B."/>
            <person name="Grigoriev I.V."/>
            <person name="Hibbett D.S."/>
            <person name="Martin F."/>
        </authorList>
    </citation>
    <scope>NUCLEOTIDE SEQUENCE [LARGE SCALE GENOMIC DNA]</scope>
    <source>
        <strain evidence="1 2">FD-325 SS-3</strain>
    </source>
</reference>